<dbReference type="PANTHER" id="PTHR32305">
    <property type="match status" value="1"/>
</dbReference>
<evidence type="ECO:0000256" key="3">
    <source>
        <dbReference type="SAM" id="Phobius"/>
    </source>
</evidence>
<evidence type="ECO:0000313" key="6">
    <source>
        <dbReference type="Proteomes" id="UP001595724"/>
    </source>
</evidence>
<protein>
    <submittedName>
        <fullName evidence="5">RHS repeat domain-containing protein</fullName>
    </submittedName>
</protein>
<evidence type="ECO:0000256" key="1">
    <source>
        <dbReference type="ARBA" id="ARBA00022737"/>
    </source>
</evidence>
<dbReference type="Proteomes" id="UP001595724">
    <property type="component" value="Unassembled WGS sequence"/>
</dbReference>
<evidence type="ECO:0000259" key="4">
    <source>
        <dbReference type="Pfam" id="PF25023"/>
    </source>
</evidence>
<proteinExistence type="predicted"/>
<keyword evidence="3" id="KW-0812">Transmembrane</keyword>
<dbReference type="Gene3D" id="2.180.10.10">
    <property type="entry name" value="RHS repeat-associated core"/>
    <property type="match status" value="2"/>
</dbReference>
<keyword evidence="3" id="KW-1133">Transmembrane helix</keyword>
<sequence>MQIGLKASGGKFLRAGFVGVAGLFSTFACLAQTYSQTEVITYSDNTSKWVLGQVARSTVDGSVVSEVEFNSNAQPKTFKSFGKLQQSLTYHADGNVATVTDGNNNVTTLGGWTRGIPRSIEFEDGSSRAATVDGVKGWLTSVTDELGYTTSYTYDPMGRLATIAYPAEDSGPWKETTQLFELVNGMEYGIQAGHWRQTVATGDGKKLTYFDALWRPLLVHEYDAADKSGTQRFQRFAYDPEGHVIFASYPGVSHEVDTGTWTEYDSLGRTTVVSQDSELGLLTTLTDYLDGFQTRVTDAKENQTTTAYRAYDQPTFQWPVGIAHPEGVYTEITRNTFGNPLTMTRRNSDGSVALTRSYTYNNFQELCRSLDPETGATLKGYDGFGNLAWSASGLTAGTPCEASGNTAAILARRITRTYDARNRLETLSFPDGEGNQTWDYTPDGLPSRIVTTMLSDTHIVTNRYTYNRRRLLATETQELTGWGAHTLAHTYDANGHLASLIYPASYLGSIVDYDPNALGQPTKAGIFASDVTYHPNGAIKAFTYGNGLKHTLTQNPRGLPDTSCDFASTCNTAAVLNDGYDYDRNGNVMSISDGRADHPGNRTMTYDDLNRLTSTVSSDMFGTATYTYDVLDNLTRVRVTGGNRIRDHYYCYDAKWQLTNVKTNGCTGETITGLGYDLQGNLAQRNEVIHKFDYGNRLREVVNRENQYWYDGFGRRVASNRLVNGSGVLRSVYGLDGKLLFTQDQGEAKRREYIYLGGNLLAERSLPNSGAATPVNIRYQHTDALGSPVAITNESQMVVEETKYEPYGWAANRLPRNGPGYTGHHEDAATGLVYMQQRYYDPILGRFLSRDPVNADASTGANFNAYWYANNNPYRFSDPDGRQSWEKIKEFILPSTTALGSRGEPGTAASNLTGAAKQGFNQLSSAAGMASGNPAAMINAPQLPIASNELAGAAIVEVGTAAAGAFTGLATRAGNLPSRFGDLTKAEAKAIQSVVNQAGRPLDVVGSAASGTRRGVGTDLPIGKGPGTRSDIDYTTAGSNSGNFDGLQQNLPSLAPHGILQGAPDAGLPSIRFEPKP</sequence>
<dbReference type="Pfam" id="PF05593">
    <property type="entry name" value="RHS_repeat"/>
    <property type="match status" value="1"/>
</dbReference>
<dbReference type="EMBL" id="JBHRYF010000008">
    <property type="protein sequence ID" value="MFC3660226.1"/>
    <property type="molecule type" value="Genomic_DNA"/>
</dbReference>
<name>A0ABV7UUE1_9GAMM</name>
<organism evidence="5 6">
    <name type="scientific">Luteimonas notoginsengisoli</name>
    <dbReference type="NCBI Taxonomy" id="1578200"/>
    <lineage>
        <taxon>Bacteria</taxon>
        <taxon>Pseudomonadati</taxon>
        <taxon>Pseudomonadota</taxon>
        <taxon>Gammaproteobacteria</taxon>
        <taxon>Lysobacterales</taxon>
        <taxon>Lysobacteraceae</taxon>
        <taxon>Luteimonas</taxon>
    </lineage>
</organism>
<gene>
    <name evidence="5" type="ORF">ACFOM9_09130</name>
</gene>
<dbReference type="Pfam" id="PF25023">
    <property type="entry name" value="TEN_YD-shell"/>
    <property type="match status" value="1"/>
</dbReference>
<reference evidence="6" key="1">
    <citation type="journal article" date="2019" name="Int. J. Syst. Evol. Microbiol.">
        <title>The Global Catalogue of Microorganisms (GCM) 10K type strain sequencing project: providing services to taxonomists for standard genome sequencing and annotation.</title>
        <authorList>
            <consortium name="The Broad Institute Genomics Platform"/>
            <consortium name="The Broad Institute Genome Sequencing Center for Infectious Disease"/>
            <person name="Wu L."/>
            <person name="Ma J."/>
        </authorList>
    </citation>
    <scope>NUCLEOTIDE SEQUENCE [LARGE SCALE GENOMIC DNA]</scope>
    <source>
        <strain evidence="6">KCTC 42211</strain>
    </source>
</reference>
<dbReference type="PROSITE" id="PS51257">
    <property type="entry name" value="PROKAR_LIPOPROTEIN"/>
    <property type="match status" value="1"/>
</dbReference>
<accession>A0ABV7UUE1</accession>
<keyword evidence="6" id="KW-1185">Reference proteome</keyword>
<evidence type="ECO:0000256" key="2">
    <source>
        <dbReference type="SAM" id="MobiDB-lite"/>
    </source>
</evidence>
<dbReference type="InterPro" id="IPR050708">
    <property type="entry name" value="T6SS_VgrG/RHS"/>
</dbReference>
<feature type="domain" description="Teneurin-like YD-shell" evidence="4">
    <location>
        <begin position="624"/>
        <end position="873"/>
    </location>
</feature>
<dbReference type="InterPro" id="IPR022385">
    <property type="entry name" value="Rhs_assc_core"/>
</dbReference>
<feature type="transmembrane region" description="Helical" evidence="3">
    <location>
        <begin position="12"/>
        <end position="34"/>
    </location>
</feature>
<comment type="caution">
    <text evidence="5">The sequence shown here is derived from an EMBL/GenBank/DDBJ whole genome shotgun (WGS) entry which is preliminary data.</text>
</comment>
<dbReference type="InterPro" id="IPR031325">
    <property type="entry name" value="RHS_repeat"/>
</dbReference>
<keyword evidence="3" id="KW-0472">Membrane</keyword>
<feature type="region of interest" description="Disordered" evidence="2">
    <location>
        <begin position="1006"/>
        <end position="1077"/>
    </location>
</feature>
<keyword evidence="1" id="KW-0677">Repeat</keyword>
<dbReference type="NCBIfam" id="TIGR03696">
    <property type="entry name" value="Rhs_assc_core"/>
    <property type="match status" value="1"/>
</dbReference>
<evidence type="ECO:0000313" key="5">
    <source>
        <dbReference type="EMBL" id="MFC3660226.1"/>
    </source>
</evidence>
<dbReference type="RefSeq" id="WP_386709307.1">
    <property type="nucleotide sequence ID" value="NZ_JBHRYF010000008.1"/>
</dbReference>
<dbReference type="PANTHER" id="PTHR32305:SF15">
    <property type="entry name" value="PROTEIN RHSA-RELATED"/>
    <property type="match status" value="1"/>
</dbReference>
<feature type="compositionally biased region" description="Polar residues" evidence="2">
    <location>
        <begin position="1036"/>
        <end position="1052"/>
    </location>
</feature>
<dbReference type="InterPro" id="IPR056823">
    <property type="entry name" value="TEN-like_YD-shell"/>
</dbReference>